<organism evidence="1 2">
    <name type="scientific">Gloeophyllum trabeum (strain ATCC 11539 / FP-39264 / Madison 617)</name>
    <name type="common">Brown rot fungus</name>
    <dbReference type="NCBI Taxonomy" id="670483"/>
    <lineage>
        <taxon>Eukaryota</taxon>
        <taxon>Fungi</taxon>
        <taxon>Dikarya</taxon>
        <taxon>Basidiomycota</taxon>
        <taxon>Agaricomycotina</taxon>
        <taxon>Agaricomycetes</taxon>
        <taxon>Gloeophyllales</taxon>
        <taxon>Gloeophyllaceae</taxon>
        <taxon>Gloeophyllum</taxon>
    </lineage>
</organism>
<evidence type="ECO:0000313" key="2">
    <source>
        <dbReference type="Proteomes" id="UP000030669"/>
    </source>
</evidence>
<keyword evidence="2" id="KW-1185">Reference proteome</keyword>
<name>S7R7U3_GLOTA</name>
<dbReference type="RefSeq" id="XP_007871139.1">
    <property type="nucleotide sequence ID" value="XM_007872948.1"/>
</dbReference>
<dbReference type="Proteomes" id="UP000030669">
    <property type="component" value="Unassembled WGS sequence"/>
</dbReference>
<reference evidence="1 2" key="1">
    <citation type="journal article" date="2012" name="Science">
        <title>The Paleozoic origin of enzymatic lignin decomposition reconstructed from 31 fungal genomes.</title>
        <authorList>
            <person name="Floudas D."/>
            <person name="Binder M."/>
            <person name="Riley R."/>
            <person name="Barry K."/>
            <person name="Blanchette R.A."/>
            <person name="Henrissat B."/>
            <person name="Martinez A.T."/>
            <person name="Otillar R."/>
            <person name="Spatafora J.W."/>
            <person name="Yadav J.S."/>
            <person name="Aerts A."/>
            <person name="Benoit I."/>
            <person name="Boyd A."/>
            <person name="Carlson A."/>
            <person name="Copeland A."/>
            <person name="Coutinho P.M."/>
            <person name="de Vries R.P."/>
            <person name="Ferreira P."/>
            <person name="Findley K."/>
            <person name="Foster B."/>
            <person name="Gaskell J."/>
            <person name="Glotzer D."/>
            <person name="Gorecki P."/>
            <person name="Heitman J."/>
            <person name="Hesse C."/>
            <person name="Hori C."/>
            <person name="Igarashi K."/>
            <person name="Jurgens J.A."/>
            <person name="Kallen N."/>
            <person name="Kersten P."/>
            <person name="Kohler A."/>
            <person name="Kuees U."/>
            <person name="Kumar T.K.A."/>
            <person name="Kuo A."/>
            <person name="LaButti K."/>
            <person name="Larrondo L.F."/>
            <person name="Lindquist E."/>
            <person name="Ling A."/>
            <person name="Lombard V."/>
            <person name="Lucas S."/>
            <person name="Lundell T."/>
            <person name="Martin R."/>
            <person name="McLaughlin D.J."/>
            <person name="Morgenstern I."/>
            <person name="Morin E."/>
            <person name="Murat C."/>
            <person name="Nagy L.G."/>
            <person name="Nolan M."/>
            <person name="Ohm R.A."/>
            <person name="Patyshakuliyeva A."/>
            <person name="Rokas A."/>
            <person name="Ruiz-Duenas F.J."/>
            <person name="Sabat G."/>
            <person name="Salamov A."/>
            <person name="Samejima M."/>
            <person name="Schmutz J."/>
            <person name="Slot J.C."/>
            <person name="St John F."/>
            <person name="Stenlid J."/>
            <person name="Sun H."/>
            <person name="Sun S."/>
            <person name="Syed K."/>
            <person name="Tsang A."/>
            <person name="Wiebenga A."/>
            <person name="Young D."/>
            <person name="Pisabarro A."/>
            <person name="Eastwood D.C."/>
            <person name="Martin F."/>
            <person name="Cullen D."/>
            <person name="Grigoriev I.V."/>
            <person name="Hibbett D.S."/>
        </authorList>
    </citation>
    <scope>NUCLEOTIDE SEQUENCE [LARGE SCALE GENOMIC DNA]</scope>
    <source>
        <strain evidence="1 2">ATCC 11539</strain>
    </source>
</reference>
<gene>
    <name evidence="1" type="ORF">GLOTRDRAFT_97041</name>
</gene>
<dbReference type="HOGENOM" id="CLU_987128_0_0_1"/>
<dbReference type="KEGG" id="gtr:GLOTRDRAFT_97041"/>
<dbReference type="EMBL" id="KB469316">
    <property type="protein sequence ID" value="EPQ50425.1"/>
    <property type="molecule type" value="Genomic_DNA"/>
</dbReference>
<accession>S7R7U3</accession>
<sequence length="282" mass="31443">MSWYTNSYAEDRELLAGSPKCDTVLLRLTNLHVRGNLIPCVELLPNLTLPTLGRLDLALGSLDCSLGRNRTTDIIEIEVSEAIKPLTGLIANTRSESADSGKTQTTVRLGVGVKEKRSEKNGLQYLQVPTPLAETAWERRFNDAQDVTRLWLTGADDAIVNALSRWSTMTAGTTEFAEKLARALKSRQDAGHPLERLHIRGAEGWTDNDVRSLQNVVKELTVETSADVHVVTEKKENRWNFMGGKKLYWHSRGSECEVPRQHMWSGFSPNVCSVTRQPTAES</sequence>
<dbReference type="GeneID" id="19309938"/>
<evidence type="ECO:0000313" key="1">
    <source>
        <dbReference type="EMBL" id="EPQ50425.1"/>
    </source>
</evidence>
<proteinExistence type="predicted"/>
<dbReference type="AlphaFoldDB" id="S7R7U3"/>
<protein>
    <submittedName>
        <fullName evidence="1">Uncharacterized protein</fullName>
    </submittedName>
</protein>